<accession>A0AAP0JEV0</accession>
<feature type="domain" description="Wax synthase" evidence="10">
    <location>
        <begin position="217"/>
        <end position="306"/>
    </location>
</feature>
<evidence type="ECO:0000256" key="3">
    <source>
        <dbReference type="ARBA" id="ARBA00007282"/>
    </source>
</evidence>
<evidence type="ECO:0000256" key="8">
    <source>
        <dbReference type="ARBA" id="ARBA00023315"/>
    </source>
</evidence>
<dbReference type="GO" id="GO:0016020">
    <property type="term" value="C:membrane"/>
    <property type="evidence" value="ECO:0007669"/>
    <property type="project" value="UniProtKB-SubCell"/>
</dbReference>
<protein>
    <recommendedName>
        <fullName evidence="10">Wax synthase domain-containing protein</fullName>
    </recommendedName>
</protein>
<feature type="transmembrane region" description="Helical" evidence="9">
    <location>
        <begin position="333"/>
        <end position="352"/>
    </location>
</feature>
<dbReference type="PANTHER" id="PTHR31595">
    <property type="entry name" value="LONG-CHAIN-ALCOHOL O-FATTY-ACYLTRANSFERASE 3-RELATED"/>
    <property type="match status" value="1"/>
</dbReference>
<evidence type="ECO:0000313" key="11">
    <source>
        <dbReference type="EMBL" id="KAK9131733.1"/>
    </source>
</evidence>
<dbReference type="PANTHER" id="PTHR31595:SF57">
    <property type="entry name" value="OS04G0481900 PROTEIN"/>
    <property type="match status" value="1"/>
</dbReference>
<organism evidence="11 12">
    <name type="scientific">Stephania cephalantha</name>
    <dbReference type="NCBI Taxonomy" id="152367"/>
    <lineage>
        <taxon>Eukaryota</taxon>
        <taxon>Viridiplantae</taxon>
        <taxon>Streptophyta</taxon>
        <taxon>Embryophyta</taxon>
        <taxon>Tracheophyta</taxon>
        <taxon>Spermatophyta</taxon>
        <taxon>Magnoliopsida</taxon>
        <taxon>Ranunculales</taxon>
        <taxon>Menispermaceae</taxon>
        <taxon>Menispermoideae</taxon>
        <taxon>Cissampelideae</taxon>
        <taxon>Stephania</taxon>
    </lineage>
</organism>
<evidence type="ECO:0000256" key="5">
    <source>
        <dbReference type="ARBA" id="ARBA00022692"/>
    </source>
</evidence>
<keyword evidence="7 9" id="KW-0472">Membrane</keyword>
<feature type="transmembrane region" description="Helical" evidence="9">
    <location>
        <begin position="302"/>
        <end position="321"/>
    </location>
</feature>
<feature type="transmembrane region" description="Helical" evidence="9">
    <location>
        <begin position="100"/>
        <end position="117"/>
    </location>
</feature>
<evidence type="ECO:0000256" key="2">
    <source>
        <dbReference type="ARBA" id="ARBA00005179"/>
    </source>
</evidence>
<evidence type="ECO:0000313" key="12">
    <source>
        <dbReference type="Proteomes" id="UP001419268"/>
    </source>
</evidence>
<reference evidence="11 12" key="1">
    <citation type="submission" date="2024-01" db="EMBL/GenBank/DDBJ databases">
        <title>Genome assemblies of Stephania.</title>
        <authorList>
            <person name="Yang L."/>
        </authorList>
    </citation>
    <scope>NUCLEOTIDE SEQUENCE [LARGE SCALE GENOMIC DNA]</scope>
    <source>
        <strain evidence="11">JXDWG</strain>
        <tissue evidence="11">Leaf</tissue>
    </source>
</reference>
<dbReference type="GO" id="GO:0006629">
    <property type="term" value="P:lipid metabolic process"/>
    <property type="evidence" value="ECO:0007669"/>
    <property type="project" value="InterPro"/>
</dbReference>
<evidence type="ECO:0000256" key="6">
    <source>
        <dbReference type="ARBA" id="ARBA00022989"/>
    </source>
</evidence>
<comment type="pathway">
    <text evidence="2">Secondary metabolite biosynthesis.</text>
</comment>
<sequence>MENCNSSTSAAVHDEMKSFIEVCVTSIASLMYCYFISFNLSKGKTRVISLIPVIILFTLLPLRLHTITLTGTTGFFLHLASLKLLLFAFGRKPLETNPPIPLTLFICIAFLPIKINHKNSTTKSNYENQEDPTKIQSENKENIANLEHPSRKSSNPPLNLTVKCGFLGLLWIIYQFRQYIHPKIMLAYYCFYIYISTELVLAIASVMAWASLGLELEPHFNEPYMATSLQDFWGRRWNLVMSNALRSTVYLPMKKWVSSRSAFGSRYATVVAVMGTFVVSGLEHELMFYYFGRLRPSWEVTGFFVLQGLVVIVEIMVKKFLLMKGITWRMNRVVSGVLVIGFVMVSAMWLFFPPVLRCNTVVRTEREVTAVVESLKGSFNVLNSFVKGK</sequence>
<evidence type="ECO:0000256" key="4">
    <source>
        <dbReference type="ARBA" id="ARBA00022679"/>
    </source>
</evidence>
<dbReference type="EMBL" id="JBBNAG010000005">
    <property type="protein sequence ID" value="KAK9131733.1"/>
    <property type="molecule type" value="Genomic_DNA"/>
</dbReference>
<comment type="similarity">
    <text evidence="3">Belongs to the wax synthase family.</text>
</comment>
<evidence type="ECO:0000256" key="9">
    <source>
        <dbReference type="SAM" id="Phobius"/>
    </source>
</evidence>
<name>A0AAP0JEV0_9MAGN</name>
<feature type="transmembrane region" description="Helical" evidence="9">
    <location>
        <begin position="47"/>
        <end position="64"/>
    </location>
</feature>
<feature type="transmembrane region" description="Helical" evidence="9">
    <location>
        <begin position="263"/>
        <end position="282"/>
    </location>
</feature>
<comment type="caution">
    <text evidence="11">The sequence shown here is derived from an EMBL/GenBank/DDBJ whole genome shotgun (WGS) entry which is preliminary data.</text>
</comment>
<keyword evidence="5 9" id="KW-0812">Transmembrane</keyword>
<dbReference type="InterPro" id="IPR044851">
    <property type="entry name" value="Wax_synthase"/>
</dbReference>
<feature type="transmembrane region" description="Helical" evidence="9">
    <location>
        <begin position="186"/>
        <end position="212"/>
    </location>
</feature>
<evidence type="ECO:0000256" key="1">
    <source>
        <dbReference type="ARBA" id="ARBA00004141"/>
    </source>
</evidence>
<dbReference type="Proteomes" id="UP001419268">
    <property type="component" value="Unassembled WGS sequence"/>
</dbReference>
<dbReference type="InterPro" id="IPR032805">
    <property type="entry name" value="Wax_synthase_dom"/>
</dbReference>
<dbReference type="GO" id="GO:0008374">
    <property type="term" value="F:O-acyltransferase activity"/>
    <property type="evidence" value="ECO:0007669"/>
    <property type="project" value="InterPro"/>
</dbReference>
<feature type="transmembrane region" description="Helical" evidence="9">
    <location>
        <begin position="157"/>
        <end position="174"/>
    </location>
</feature>
<dbReference type="AlphaFoldDB" id="A0AAP0JEV0"/>
<feature type="transmembrane region" description="Helical" evidence="9">
    <location>
        <begin position="19"/>
        <end position="40"/>
    </location>
</feature>
<keyword evidence="12" id="KW-1185">Reference proteome</keyword>
<dbReference type="Pfam" id="PF13813">
    <property type="entry name" value="MBOAT_2"/>
    <property type="match status" value="1"/>
</dbReference>
<keyword evidence="6 9" id="KW-1133">Transmembrane helix</keyword>
<proteinExistence type="inferred from homology"/>
<gene>
    <name evidence="11" type="ORF">Scep_011261</name>
</gene>
<keyword evidence="8" id="KW-0012">Acyltransferase</keyword>
<keyword evidence="4" id="KW-0808">Transferase</keyword>
<comment type="subcellular location">
    <subcellularLocation>
        <location evidence="1">Membrane</location>
        <topology evidence="1">Multi-pass membrane protein</topology>
    </subcellularLocation>
</comment>
<evidence type="ECO:0000256" key="7">
    <source>
        <dbReference type="ARBA" id="ARBA00023136"/>
    </source>
</evidence>
<evidence type="ECO:0000259" key="10">
    <source>
        <dbReference type="Pfam" id="PF13813"/>
    </source>
</evidence>